<comment type="subcellular location">
    <subcellularLocation>
        <location evidence="1">Endomembrane system</location>
        <topology evidence="1">Multi-pass membrane protein</topology>
    </subcellularLocation>
</comment>
<dbReference type="InterPro" id="IPR011541">
    <property type="entry name" value="Ni/Co_transpt_high_affinity"/>
</dbReference>
<sequence>MFARLFTDAPGGLRARVGAVGLLLLAFNLLAWAWALLAFHQYPLLMGTALLAYSFGLRHAVDADHIAAIDNVTRKMMQEGKRPVTVGLFFSLGHSTIVVALSALVALTTAVIQSHFADMKALGGIISTSVSAFFLFAIAAANLMILINTWKSFRGVTSGRKALAEEDLDMLLAGGGLMTRIFRRLFRLIGKSWHMYGLGLLFGLGFDTATEVGLLGISASGASSGLSPWAIMVFPVLFSAGMALIDTADGILMLGAYGWAFVKPIRKLYYNLTITSLSVLVAVMVGGIETLGLIGGQFKLEGAFWGLIGGINDHFGLLGYGIIGLFVVGWIASLVIYKLKGYDAVEAEASA</sequence>
<dbReference type="PANTHER" id="PTHR31611:SF0">
    <property type="entry name" value="HIGH-AFFINITY NICKEL TRANSPORT PROTEIN NIC1"/>
    <property type="match status" value="1"/>
</dbReference>
<evidence type="ECO:0000256" key="1">
    <source>
        <dbReference type="ARBA" id="ARBA00004127"/>
    </source>
</evidence>
<dbReference type="Pfam" id="PF03824">
    <property type="entry name" value="NicO"/>
    <property type="match status" value="1"/>
</dbReference>
<dbReference type="NCBIfam" id="TIGR00802">
    <property type="entry name" value="nico"/>
    <property type="match status" value="1"/>
</dbReference>
<name>A0A1J5SPJ4_9ZZZZ</name>
<keyword evidence="5 8" id="KW-0812">Transmembrane</keyword>
<dbReference type="GO" id="GO:0005886">
    <property type="term" value="C:plasma membrane"/>
    <property type="evidence" value="ECO:0007669"/>
    <property type="project" value="InterPro"/>
</dbReference>
<evidence type="ECO:0000256" key="7">
    <source>
        <dbReference type="ARBA" id="ARBA00023136"/>
    </source>
</evidence>
<keyword evidence="6 8" id="KW-1133">Transmembrane helix</keyword>
<evidence type="ECO:0000313" key="9">
    <source>
        <dbReference type="EMBL" id="OIR01990.1"/>
    </source>
</evidence>
<proteinExistence type="inferred from homology"/>
<evidence type="ECO:0000256" key="6">
    <source>
        <dbReference type="ARBA" id="ARBA00022989"/>
    </source>
</evidence>
<evidence type="ECO:0000256" key="3">
    <source>
        <dbReference type="ARBA" id="ARBA00022448"/>
    </source>
</evidence>
<accession>A0A1J5SPJ4</accession>
<dbReference type="GO" id="GO:0012505">
    <property type="term" value="C:endomembrane system"/>
    <property type="evidence" value="ECO:0007669"/>
    <property type="project" value="UniProtKB-SubCell"/>
</dbReference>
<evidence type="ECO:0000256" key="8">
    <source>
        <dbReference type="SAM" id="Phobius"/>
    </source>
</evidence>
<feature type="transmembrane region" description="Helical" evidence="8">
    <location>
        <begin position="268"/>
        <end position="295"/>
    </location>
</feature>
<gene>
    <name evidence="9" type="primary">hoxN_4</name>
    <name evidence="9" type="ORF">GALL_158480</name>
</gene>
<reference evidence="9" key="1">
    <citation type="submission" date="2016-10" db="EMBL/GenBank/DDBJ databases">
        <title>Sequence of Gallionella enrichment culture.</title>
        <authorList>
            <person name="Poehlein A."/>
            <person name="Muehling M."/>
            <person name="Daniel R."/>
        </authorList>
    </citation>
    <scope>NUCLEOTIDE SEQUENCE</scope>
</reference>
<evidence type="ECO:0000256" key="5">
    <source>
        <dbReference type="ARBA" id="ARBA00022692"/>
    </source>
</evidence>
<comment type="similarity">
    <text evidence="2">Belongs to the NiCoT transporter (TC 2.A.52) family.</text>
</comment>
<keyword evidence="4" id="KW-0533">Nickel</keyword>
<comment type="caution">
    <text evidence="9">The sequence shown here is derived from an EMBL/GenBank/DDBJ whole genome shotgun (WGS) entry which is preliminary data.</text>
</comment>
<organism evidence="9">
    <name type="scientific">mine drainage metagenome</name>
    <dbReference type="NCBI Taxonomy" id="410659"/>
    <lineage>
        <taxon>unclassified sequences</taxon>
        <taxon>metagenomes</taxon>
        <taxon>ecological metagenomes</taxon>
    </lineage>
</organism>
<evidence type="ECO:0000256" key="4">
    <source>
        <dbReference type="ARBA" id="ARBA00022596"/>
    </source>
</evidence>
<feature type="transmembrane region" description="Helical" evidence="8">
    <location>
        <begin position="84"/>
        <end position="112"/>
    </location>
</feature>
<dbReference type="GO" id="GO:0015099">
    <property type="term" value="F:nickel cation transmembrane transporter activity"/>
    <property type="evidence" value="ECO:0007669"/>
    <property type="project" value="InterPro"/>
</dbReference>
<evidence type="ECO:0000256" key="2">
    <source>
        <dbReference type="ARBA" id="ARBA00010892"/>
    </source>
</evidence>
<dbReference type="AlphaFoldDB" id="A0A1J5SPJ4"/>
<feature type="transmembrane region" description="Helical" evidence="8">
    <location>
        <begin position="193"/>
        <end position="217"/>
    </location>
</feature>
<dbReference type="EMBL" id="MLJW01000078">
    <property type="protein sequence ID" value="OIR01990.1"/>
    <property type="molecule type" value="Genomic_DNA"/>
</dbReference>
<feature type="transmembrane region" description="Helical" evidence="8">
    <location>
        <begin position="20"/>
        <end position="39"/>
    </location>
</feature>
<feature type="transmembrane region" description="Helical" evidence="8">
    <location>
        <begin position="124"/>
        <end position="147"/>
    </location>
</feature>
<feature type="transmembrane region" description="Helical" evidence="8">
    <location>
        <begin position="315"/>
        <end position="337"/>
    </location>
</feature>
<feature type="transmembrane region" description="Helical" evidence="8">
    <location>
        <begin position="229"/>
        <end position="256"/>
    </location>
</feature>
<protein>
    <submittedName>
        <fullName evidence="9">High-affinity nickel transport protein</fullName>
    </submittedName>
</protein>
<dbReference type="PANTHER" id="PTHR31611">
    <property type="entry name" value="HIGH-AFFINITY NICKEL TRANSPORT PROTEIN NIC1"/>
    <property type="match status" value="1"/>
</dbReference>
<keyword evidence="7 8" id="KW-0472">Membrane</keyword>
<dbReference type="InterPro" id="IPR004688">
    <property type="entry name" value="Ni/Co_transpt"/>
</dbReference>
<keyword evidence="3" id="KW-0813">Transport</keyword>